<dbReference type="EMBL" id="BAAAYX010000004">
    <property type="protein sequence ID" value="GAA3700852.1"/>
    <property type="molecule type" value="Genomic_DNA"/>
</dbReference>
<feature type="region of interest" description="Disordered" evidence="1">
    <location>
        <begin position="34"/>
        <end position="53"/>
    </location>
</feature>
<evidence type="ECO:0008006" key="5">
    <source>
        <dbReference type="Google" id="ProtNLM"/>
    </source>
</evidence>
<evidence type="ECO:0000313" key="3">
    <source>
        <dbReference type="EMBL" id="GAA3700852.1"/>
    </source>
</evidence>
<dbReference type="Proteomes" id="UP001500051">
    <property type="component" value="Unassembled WGS sequence"/>
</dbReference>
<keyword evidence="2" id="KW-0472">Membrane</keyword>
<feature type="transmembrane region" description="Helical" evidence="2">
    <location>
        <begin position="190"/>
        <end position="210"/>
    </location>
</feature>
<proteinExistence type="predicted"/>
<dbReference type="RefSeq" id="WP_344811900.1">
    <property type="nucleotide sequence ID" value="NZ_BAAAYX010000004.1"/>
</dbReference>
<comment type="caution">
    <text evidence="3">The sequence shown here is derived from an EMBL/GenBank/DDBJ whole genome shotgun (WGS) entry which is preliminary data.</text>
</comment>
<reference evidence="4" key="1">
    <citation type="journal article" date="2019" name="Int. J. Syst. Evol. Microbiol.">
        <title>The Global Catalogue of Microorganisms (GCM) 10K type strain sequencing project: providing services to taxonomists for standard genome sequencing and annotation.</title>
        <authorList>
            <consortium name="The Broad Institute Genomics Platform"/>
            <consortium name="The Broad Institute Genome Sequencing Center for Infectious Disease"/>
            <person name="Wu L."/>
            <person name="Ma J."/>
        </authorList>
    </citation>
    <scope>NUCLEOTIDE SEQUENCE [LARGE SCALE GENOMIC DNA]</scope>
    <source>
        <strain evidence="4">JCM 16548</strain>
    </source>
</reference>
<keyword evidence="4" id="KW-1185">Reference proteome</keyword>
<name>A0ABP7DA51_9ACTN</name>
<evidence type="ECO:0000256" key="1">
    <source>
        <dbReference type="SAM" id="MobiDB-lite"/>
    </source>
</evidence>
<keyword evidence="2" id="KW-1133">Transmembrane helix</keyword>
<accession>A0ABP7DA51</accession>
<gene>
    <name evidence="3" type="ORF">GCM10022204_17060</name>
</gene>
<protein>
    <recommendedName>
        <fullName evidence="5">Zinc-ribbon domain-containing protein</fullName>
    </recommendedName>
</protein>
<evidence type="ECO:0000313" key="4">
    <source>
        <dbReference type="Proteomes" id="UP001500051"/>
    </source>
</evidence>
<evidence type="ECO:0000256" key="2">
    <source>
        <dbReference type="SAM" id="Phobius"/>
    </source>
</evidence>
<keyword evidence="2" id="KW-0812">Transmembrane</keyword>
<organism evidence="3 4">
    <name type="scientific">Microlunatus aurantiacus</name>
    <dbReference type="NCBI Taxonomy" id="446786"/>
    <lineage>
        <taxon>Bacteria</taxon>
        <taxon>Bacillati</taxon>
        <taxon>Actinomycetota</taxon>
        <taxon>Actinomycetes</taxon>
        <taxon>Propionibacteriales</taxon>
        <taxon>Propionibacteriaceae</taxon>
        <taxon>Microlunatus</taxon>
    </lineage>
</organism>
<sequence>MIGIDLICEACGEPNPPGTQFCRNCNEFLAWDKASTDSPPSTSGGPSTAAAVPAEAGQGLPLSQQPTVSLPAVCQPDSETTLERPSVDQTSVDQGHGYVDQTYVDQTYVDQTYVDQGYVDQAPTELTCPTCATVNPPTRRYCGHCGYSFVAAHGTDPYVDWSAWTPQAMAARDREAAREYRRSLPPLYRWRRVIIGALVFVLFVGFGAVLQLGPVALAQDGWHRLAKQYVAVSGVQVMVNPTTASAPDSSPQTLVDSSKQEWTMTWAPTGASPTCGAAPGTGTVLFTFPATRIRQVVIWSGLDADNPQRALQPQPKVIGIGFPDGSCQSATLNQTADPQRIAVDSGAPVTQLRLGITSTYDLTPEMKPLISLTEVSLRSFPE</sequence>
<feature type="compositionally biased region" description="Low complexity" evidence="1">
    <location>
        <begin position="36"/>
        <end position="51"/>
    </location>
</feature>